<protein>
    <submittedName>
        <fullName evidence="1">Uncharacterized protein</fullName>
    </submittedName>
</protein>
<proteinExistence type="predicted"/>
<reference evidence="1" key="1">
    <citation type="journal article" date="2014" name="Genome Biol. Evol.">
        <title>Pangenome evidence for extensive interdomain horizontal transfer affecting lineage core and shell genes in uncultured planktonic thaumarchaeota and euryarchaeota.</title>
        <authorList>
            <person name="Deschamps P."/>
            <person name="Zivanovic Y."/>
            <person name="Moreira D."/>
            <person name="Rodriguez-Valera F."/>
            <person name="Lopez-Garcia P."/>
        </authorList>
    </citation>
    <scope>NUCLEOTIDE SEQUENCE</scope>
</reference>
<sequence>MKKCTKNLVNYGFPMLALGSPVEFMESYEYKLLAEMIIMAKNRCQMLFHYIFLGLVTP</sequence>
<evidence type="ECO:0000313" key="1">
    <source>
        <dbReference type="EMBL" id="AIE93848.1"/>
    </source>
</evidence>
<accession>A0A075FRA9</accession>
<dbReference type="EMBL" id="KF900406">
    <property type="protein sequence ID" value="AIE93848.1"/>
    <property type="molecule type" value="Genomic_DNA"/>
</dbReference>
<name>A0A075FRA9_9ARCH</name>
<organism evidence="1">
    <name type="scientific">uncultured marine thaumarchaeote AD1000_41_B03</name>
    <dbReference type="NCBI Taxonomy" id="1455915"/>
    <lineage>
        <taxon>Archaea</taxon>
        <taxon>Nitrososphaerota</taxon>
        <taxon>environmental samples</taxon>
    </lineage>
</organism>
<dbReference type="AlphaFoldDB" id="A0A075FRA9"/>